<dbReference type="Pfam" id="PF19455">
    <property type="entry name" value="DUF5993"/>
    <property type="match status" value="1"/>
</dbReference>
<organism evidence="2 3">
    <name type="scientific">Microbulbifer echini</name>
    <dbReference type="NCBI Taxonomy" id="1529067"/>
    <lineage>
        <taxon>Bacteria</taxon>
        <taxon>Pseudomonadati</taxon>
        <taxon>Pseudomonadota</taxon>
        <taxon>Gammaproteobacteria</taxon>
        <taxon>Cellvibrionales</taxon>
        <taxon>Microbulbiferaceae</taxon>
        <taxon>Microbulbifer</taxon>
    </lineage>
</organism>
<accession>A0ABV4NPT9</accession>
<dbReference type="EMBL" id="JBGMEL010000011">
    <property type="protein sequence ID" value="MFA0791355.1"/>
    <property type="molecule type" value="Genomic_DNA"/>
</dbReference>
<protein>
    <submittedName>
        <fullName evidence="2">DUF5993 family protein</fullName>
    </submittedName>
</protein>
<name>A0ABV4NPT9_9GAMM</name>
<comment type="caution">
    <text evidence="2">The sequence shown here is derived from an EMBL/GenBank/DDBJ whole genome shotgun (WGS) entry which is preliminary data.</text>
</comment>
<dbReference type="Proteomes" id="UP001569414">
    <property type="component" value="Unassembled WGS sequence"/>
</dbReference>
<sequence>MVLVLPFLTVLIAAWYIWKRRQRTATVWWLLTMVIYIIWFIYQSTNTLNLSF</sequence>
<dbReference type="RefSeq" id="WP_299585186.1">
    <property type="nucleotide sequence ID" value="NZ_JBGMEL010000011.1"/>
</dbReference>
<evidence type="ECO:0000313" key="2">
    <source>
        <dbReference type="EMBL" id="MFA0791355.1"/>
    </source>
</evidence>
<keyword evidence="1" id="KW-0812">Transmembrane</keyword>
<gene>
    <name evidence="2" type="ORF">ACCI51_12430</name>
</gene>
<keyword evidence="1" id="KW-1133">Transmembrane helix</keyword>
<proteinExistence type="predicted"/>
<evidence type="ECO:0000256" key="1">
    <source>
        <dbReference type="SAM" id="Phobius"/>
    </source>
</evidence>
<dbReference type="InterPro" id="IPR046035">
    <property type="entry name" value="DUF5993"/>
</dbReference>
<evidence type="ECO:0000313" key="3">
    <source>
        <dbReference type="Proteomes" id="UP001569414"/>
    </source>
</evidence>
<reference evidence="2 3" key="1">
    <citation type="submission" date="2024-08" db="EMBL/GenBank/DDBJ databases">
        <authorList>
            <person name="Ishaq N."/>
        </authorList>
    </citation>
    <scope>NUCLEOTIDE SEQUENCE [LARGE SCALE GENOMIC DNA]</scope>
    <source>
        <strain evidence="2 3">JCM 30400</strain>
    </source>
</reference>
<keyword evidence="1" id="KW-0472">Membrane</keyword>
<feature type="transmembrane region" description="Helical" evidence="1">
    <location>
        <begin position="24"/>
        <end position="42"/>
    </location>
</feature>
<keyword evidence="3" id="KW-1185">Reference proteome</keyword>